<feature type="signal peptide" evidence="2">
    <location>
        <begin position="1"/>
        <end position="24"/>
    </location>
</feature>
<keyword evidence="1" id="KW-0812">Transmembrane</keyword>
<dbReference type="Proteomes" id="UP000640335">
    <property type="component" value="Unassembled WGS sequence"/>
</dbReference>
<dbReference type="EMBL" id="JACSQZ010000028">
    <property type="protein sequence ID" value="MBD7915264.1"/>
    <property type="molecule type" value="Genomic_DNA"/>
</dbReference>
<accession>A0ABR8Q4L8</accession>
<dbReference type="PROSITE" id="PS51257">
    <property type="entry name" value="PROKAR_LIPOPROTEIN"/>
    <property type="match status" value="1"/>
</dbReference>
<keyword evidence="1" id="KW-0472">Membrane</keyword>
<comment type="caution">
    <text evidence="3">The sequence shown here is derived from an EMBL/GenBank/DDBJ whole genome shotgun (WGS) entry which is preliminary data.</text>
</comment>
<gene>
    <name evidence="3" type="ORF">H9660_08905</name>
</gene>
<organism evidence="3 4">
    <name type="scientific">Clostridium gallinarum</name>
    <dbReference type="NCBI Taxonomy" id="2762246"/>
    <lineage>
        <taxon>Bacteria</taxon>
        <taxon>Bacillati</taxon>
        <taxon>Bacillota</taxon>
        <taxon>Clostridia</taxon>
        <taxon>Eubacteriales</taxon>
        <taxon>Clostridiaceae</taxon>
        <taxon>Clostridium</taxon>
    </lineage>
</organism>
<keyword evidence="4" id="KW-1185">Reference proteome</keyword>
<evidence type="ECO:0000256" key="1">
    <source>
        <dbReference type="SAM" id="Phobius"/>
    </source>
</evidence>
<feature type="transmembrane region" description="Helical" evidence="1">
    <location>
        <begin position="192"/>
        <end position="213"/>
    </location>
</feature>
<evidence type="ECO:0000256" key="2">
    <source>
        <dbReference type="SAM" id="SignalP"/>
    </source>
</evidence>
<keyword evidence="1" id="KW-1133">Transmembrane helix</keyword>
<feature type="chain" id="PRO_5045793305" description="Lipoprotein" evidence="2">
    <location>
        <begin position="25"/>
        <end position="224"/>
    </location>
</feature>
<name>A0ABR8Q4L8_9CLOT</name>
<evidence type="ECO:0000313" key="4">
    <source>
        <dbReference type="Proteomes" id="UP000640335"/>
    </source>
</evidence>
<proteinExistence type="predicted"/>
<evidence type="ECO:0008006" key="5">
    <source>
        <dbReference type="Google" id="ProtNLM"/>
    </source>
</evidence>
<sequence>MKKIRLILLLFLTLFLVSCGSANIYTETIINKDNISNMKIILTYDSLIKTQLGNNIIKDMINPNLEVNSSYNNQNNMYIEEVNFSTDDINKLLLDSKLKDYLLFEKHKSTSLFKDIYTFDIKFLSDLSSIVDNNLANYLKFIPFTNRVIVSGKVLSSNSNNIINENTLEWSYTLDQISNNTNLKFQYEEYNIFRIILFALILSILILIVIFFIKKNNEKDKTKN</sequence>
<reference evidence="3 4" key="1">
    <citation type="submission" date="2020-08" db="EMBL/GenBank/DDBJ databases">
        <title>A Genomic Blueprint of the Chicken Gut Microbiome.</title>
        <authorList>
            <person name="Gilroy R."/>
            <person name="Ravi A."/>
            <person name="Getino M."/>
            <person name="Pursley I."/>
            <person name="Horton D.L."/>
            <person name="Alikhan N.-F."/>
            <person name="Baker D."/>
            <person name="Gharbi K."/>
            <person name="Hall N."/>
            <person name="Watson M."/>
            <person name="Adriaenssens E.M."/>
            <person name="Foster-Nyarko E."/>
            <person name="Jarju S."/>
            <person name="Secka A."/>
            <person name="Antonio M."/>
            <person name="Oren A."/>
            <person name="Chaudhuri R."/>
            <person name="La Ragione R.M."/>
            <person name="Hildebrand F."/>
            <person name="Pallen M.J."/>
        </authorList>
    </citation>
    <scope>NUCLEOTIDE SEQUENCE [LARGE SCALE GENOMIC DNA]</scope>
    <source>
        <strain evidence="3 4">Sa3CUN1</strain>
    </source>
</reference>
<protein>
    <recommendedName>
        <fullName evidence="5">Lipoprotein</fullName>
    </recommendedName>
</protein>
<keyword evidence="2" id="KW-0732">Signal</keyword>
<dbReference type="RefSeq" id="WP_191750026.1">
    <property type="nucleotide sequence ID" value="NZ_JACSQZ010000028.1"/>
</dbReference>
<evidence type="ECO:0000313" key="3">
    <source>
        <dbReference type="EMBL" id="MBD7915264.1"/>
    </source>
</evidence>